<accession>Q4TEC8</accession>
<keyword evidence="3" id="KW-0175">Coiled coil</keyword>
<gene>
    <name evidence="6" type="ORF">GSTENG00002319001</name>
</gene>
<evidence type="ECO:0000256" key="2">
    <source>
        <dbReference type="ARBA" id="ARBA00022490"/>
    </source>
</evidence>
<sequence length="324" mass="34167">RQAQEACGPLEIDNALSTVRKLEKDIQESKASAEEGRLRRCREKRILTHVCVCAQLDKCSQDLGNSTKAVSSAMAQLLSEATQGNENYTGGVSEDCPPSLQAWQPGDVAQALKTFASASRGVAATTEEPSARNAVLDCAADVLDKSANLIEETKRAVVKPGDAEGQQRLAQVAKAVSQALNRCVNCLPGQRDVDNAIRSVGEASKTLLNESFPSSGRSFQEVQAQLNEVAVCLNQSANEVVQASRGTTLDLAKATSKFGKDFGSFLEAGVDMAGTSPSKEDQGQVVTNLKTISMSSSKLLLAAKALSTDPGSPNLKNQLAAAAR</sequence>
<protein>
    <submittedName>
        <fullName evidence="6">(spotted green pufferfish) hypothetical protein</fullName>
    </submittedName>
</protein>
<dbReference type="PANTHER" id="PTHR19981">
    <property type="entry name" value="TALIN"/>
    <property type="match status" value="1"/>
</dbReference>
<feature type="non-terminal residue" evidence="6">
    <location>
        <position position="1"/>
    </location>
</feature>
<evidence type="ECO:0000256" key="3">
    <source>
        <dbReference type="SAM" id="Coils"/>
    </source>
</evidence>
<evidence type="ECO:0000313" key="6">
    <source>
        <dbReference type="EMBL" id="CAF88754.1"/>
    </source>
</evidence>
<reference evidence="6" key="1">
    <citation type="journal article" date="2004" name="Nature">
        <title>Genome duplication in the teleost fish Tetraodon nigroviridis reveals the early vertebrate proto-karyotype.</title>
        <authorList>
            <person name="Jaillon O."/>
            <person name="Aury J.-M."/>
            <person name="Brunet F."/>
            <person name="Petit J.-L."/>
            <person name="Stange-Thomann N."/>
            <person name="Mauceli E."/>
            <person name="Bouneau L."/>
            <person name="Fischer C."/>
            <person name="Ozouf-Costaz C."/>
            <person name="Bernot A."/>
            <person name="Nicaud S."/>
            <person name="Jaffe D."/>
            <person name="Fisher S."/>
            <person name="Lutfalla G."/>
            <person name="Dossat C."/>
            <person name="Segurens B."/>
            <person name="Dasilva C."/>
            <person name="Salanoubat M."/>
            <person name="Levy M."/>
            <person name="Boudet N."/>
            <person name="Castellano S."/>
            <person name="Anthouard V."/>
            <person name="Jubin C."/>
            <person name="Castelli V."/>
            <person name="Katinka M."/>
            <person name="Vacherie B."/>
            <person name="Biemont C."/>
            <person name="Skalli Z."/>
            <person name="Cattolico L."/>
            <person name="Poulain J."/>
            <person name="De Berardinis V."/>
            <person name="Cruaud C."/>
            <person name="Duprat S."/>
            <person name="Brottier P."/>
            <person name="Coutanceau J.-P."/>
            <person name="Gouzy J."/>
            <person name="Parra G."/>
            <person name="Lardier G."/>
            <person name="Chapple C."/>
            <person name="McKernan K.J."/>
            <person name="McEwan P."/>
            <person name="Bosak S."/>
            <person name="Kellis M."/>
            <person name="Volff J.-N."/>
            <person name="Guigo R."/>
            <person name="Zody M.C."/>
            <person name="Mesirov J."/>
            <person name="Lindblad-Toh K."/>
            <person name="Birren B."/>
            <person name="Nusbaum C."/>
            <person name="Kahn D."/>
            <person name="Robinson-Rechavi M."/>
            <person name="Laudet V."/>
            <person name="Schachter V."/>
            <person name="Quetier F."/>
            <person name="Saurin W."/>
            <person name="Scarpelli C."/>
            <person name="Wincker P."/>
            <person name="Lander E.S."/>
            <person name="Weissenbach J."/>
            <person name="Roest Crollius H."/>
        </authorList>
    </citation>
    <scope>NUCLEOTIDE SEQUENCE [LARGE SCALE GENOMIC DNA]</scope>
</reference>
<dbReference type="Pfam" id="PF21865">
    <property type="entry name" value="TLN1-like_RS"/>
    <property type="match status" value="1"/>
</dbReference>
<dbReference type="Gene3D" id="1.20.1420.10">
    <property type="entry name" value="Talin, central domain"/>
    <property type="match status" value="2"/>
</dbReference>
<comment type="subcellular location">
    <subcellularLocation>
        <location evidence="1">Cytoplasm</location>
    </subcellularLocation>
</comment>
<dbReference type="GO" id="GO:0051015">
    <property type="term" value="F:actin filament binding"/>
    <property type="evidence" value="ECO:0007669"/>
    <property type="project" value="InterPro"/>
</dbReference>
<reference evidence="6" key="2">
    <citation type="submission" date="2004-02" db="EMBL/GenBank/DDBJ databases">
        <authorList>
            <consortium name="Genoscope"/>
            <consortium name="Whitehead Institute Centre for Genome Research"/>
        </authorList>
    </citation>
    <scope>NUCLEOTIDE SEQUENCE</scope>
</reference>
<dbReference type="InterPro" id="IPR054060">
    <property type="entry name" value="TLN1-like_RS"/>
</dbReference>
<feature type="domain" description="Talin IBS2B" evidence="5">
    <location>
        <begin position="107"/>
        <end position="190"/>
    </location>
</feature>
<proteinExistence type="predicted"/>
<dbReference type="KEGG" id="tng:GSTEN00002319G001"/>
<dbReference type="GO" id="GO:0005925">
    <property type="term" value="C:focal adhesion"/>
    <property type="evidence" value="ECO:0007669"/>
    <property type="project" value="TreeGrafter"/>
</dbReference>
<comment type="caution">
    <text evidence="6">The sequence shown here is derived from an EMBL/GenBank/DDBJ whole genome shotgun (WGS) entry which is preliminary data.</text>
</comment>
<organism evidence="6">
    <name type="scientific">Tetraodon nigroviridis</name>
    <name type="common">Spotted green pufferfish</name>
    <name type="synonym">Chelonodon nigroviridis</name>
    <dbReference type="NCBI Taxonomy" id="99883"/>
    <lineage>
        <taxon>Eukaryota</taxon>
        <taxon>Metazoa</taxon>
        <taxon>Chordata</taxon>
        <taxon>Craniata</taxon>
        <taxon>Vertebrata</taxon>
        <taxon>Euteleostomi</taxon>
        <taxon>Actinopterygii</taxon>
        <taxon>Neopterygii</taxon>
        <taxon>Teleostei</taxon>
        <taxon>Neoteleostei</taxon>
        <taxon>Acanthomorphata</taxon>
        <taxon>Eupercaria</taxon>
        <taxon>Tetraodontiformes</taxon>
        <taxon>Tetradontoidea</taxon>
        <taxon>Tetraodontidae</taxon>
        <taxon>Tetraodon</taxon>
    </lineage>
</organism>
<keyword evidence="2" id="KW-0963">Cytoplasm</keyword>
<feature type="coiled-coil region" evidence="3">
    <location>
        <begin position="12"/>
        <end position="39"/>
    </location>
</feature>
<feature type="domain" description="Talin 1-like rod-segment" evidence="4">
    <location>
        <begin position="193"/>
        <end position="323"/>
    </location>
</feature>
<dbReference type="GO" id="GO:0030036">
    <property type="term" value="P:actin cytoskeleton organization"/>
    <property type="evidence" value="ECO:0007669"/>
    <property type="project" value="TreeGrafter"/>
</dbReference>
<dbReference type="GO" id="GO:0098609">
    <property type="term" value="P:cell-cell adhesion"/>
    <property type="evidence" value="ECO:0007669"/>
    <property type="project" value="TreeGrafter"/>
</dbReference>
<dbReference type="FunFam" id="1.20.1420.10:FF:000001">
    <property type="entry name" value="Talin 2"/>
    <property type="match status" value="1"/>
</dbReference>
<dbReference type="PANTHER" id="PTHR19981:SF7">
    <property type="entry name" value="TALIN-1"/>
    <property type="match status" value="1"/>
</dbReference>
<dbReference type="Pfam" id="PF21896">
    <property type="entry name" value="Talin_IBS2B"/>
    <property type="match status" value="1"/>
</dbReference>
<dbReference type="FunFam" id="1.20.1420.10:FF:000006">
    <property type="entry name" value="Talin 2"/>
    <property type="match status" value="1"/>
</dbReference>
<dbReference type="SUPFAM" id="SSF47220">
    <property type="entry name" value="alpha-catenin/vinculin-like"/>
    <property type="match status" value="2"/>
</dbReference>
<name>Q4TEC8_TETNG</name>
<dbReference type="InterPro" id="IPR054082">
    <property type="entry name" value="Talin_IBS2B"/>
</dbReference>
<evidence type="ECO:0000256" key="1">
    <source>
        <dbReference type="ARBA" id="ARBA00004496"/>
    </source>
</evidence>
<dbReference type="AlphaFoldDB" id="Q4TEC8"/>
<evidence type="ECO:0000259" key="5">
    <source>
        <dbReference type="Pfam" id="PF21896"/>
    </source>
</evidence>
<dbReference type="EMBL" id="CAAE01005497">
    <property type="protein sequence ID" value="CAF88754.1"/>
    <property type="molecule type" value="Genomic_DNA"/>
</dbReference>
<dbReference type="InterPro" id="IPR036723">
    <property type="entry name" value="Alpha-catenin/vinculin-like_sf"/>
</dbReference>
<dbReference type="GO" id="GO:0005737">
    <property type="term" value="C:cytoplasm"/>
    <property type="evidence" value="ECO:0007669"/>
    <property type="project" value="UniProtKB-SubCell"/>
</dbReference>
<dbReference type="GO" id="GO:0005886">
    <property type="term" value="C:plasma membrane"/>
    <property type="evidence" value="ECO:0007669"/>
    <property type="project" value="TreeGrafter"/>
</dbReference>
<evidence type="ECO:0000259" key="4">
    <source>
        <dbReference type="Pfam" id="PF21865"/>
    </source>
</evidence>
<dbReference type="GO" id="GO:0005178">
    <property type="term" value="F:integrin binding"/>
    <property type="evidence" value="ECO:0007669"/>
    <property type="project" value="TreeGrafter"/>
</dbReference>
<dbReference type="OrthoDB" id="8957567at2759"/>